<dbReference type="InterPro" id="IPR022687">
    <property type="entry name" value="HTH_DTXR"/>
</dbReference>
<proteinExistence type="inferred from homology"/>
<sequence>MIILKEKNNESAENYLETILVLSKRLPVVRSVDVANQLDFKKSSVSIAMKNLREKNHITVTDAGYIYLTESGKAIADMIYERHQLLTSCLEKLGVSAEIAEKDACKIEHVISKESFEAIKEYVKANIR</sequence>
<dbReference type="InterPro" id="IPR036388">
    <property type="entry name" value="WH-like_DNA-bd_sf"/>
</dbReference>
<reference evidence="7 8" key="1">
    <citation type="submission" date="2009-01" db="EMBL/GenBank/DDBJ databases">
        <authorList>
            <person name="Fulton L."/>
            <person name="Clifton S."/>
            <person name="Fulton B."/>
            <person name="Xu J."/>
            <person name="Minx P."/>
            <person name="Pepin K.H."/>
            <person name="Johnson M."/>
            <person name="Bhonagiri V."/>
            <person name="Nash W.E."/>
            <person name="Mardis E.R."/>
            <person name="Wilson R.K."/>
        </authorList>
    </citation>
    <scope>NUCLEOTIDE SEQUENCE [LARGE SCALE GENOMIC DNA]</scope>
    <source>
        <strain evidence="7 8">DSM 3353</strain>
    </source>
</reference>
<dbReference type="PANTHER" id="PTHR33238:SF7">
    <property type="entry name" value="IRON-DEPENDENT TRANSCRIPTIONAL REGULATOR"/>
    <property type="match status" value="1"/>
</dbReference>
<evidence type="ECO:0000259" key="6">
    <source>
        <dbReference type="Pfam" id="PF02742"/>
    </source>
</evidence>
<dbReference type="Gene3D" id="1.10.60.10">
    <property type="entry name" value="Iron dependent repressor, metal binding and dimerisation domain"/>
    <property type="match status" value="1"/>
</dbReference>
<dbReference type="SMART" id="SM00529">
    <property type="entry name" value="HTH_DTXR"/>
    <property type="match status" value="1"/>
</dbReference>
<evidence type="ECO:0000313" key="7">
    <source>
        <dbReference type="EMBL" id="EEG37928.1"/>
    </source>
</evidence>
<dbReference type="GO" id="GO:0046983">
    <property type="term" value="F:protein dimerization activity"/>
    <property type="evidence" value="ECO:0007669"/>
    <property type="project" value="InterPro"/>
</dbReference>
<evidence type="ECO:0000256" key="2">
    <source>
        <dbReference type="ARBA" id="ARBA00023015"/>
    </source>
</evidence>
<name>C0ES16_9FIRM</name>
<dbReference type="EMBL" id="ACEP01000011">
    <property type="protein sequence ID" value="EEG37928.1"/>
    <property type="molecule type" value="Genomic_DNA"/>
</dbReference>
<accession>C0ES16</accession>
<comment type="caution">
    <text evidence="7">The sequence shown here is derived from an EMBL/GenBank/DDBJ whole genome shotgun (WGS) entry which is preliminary data.</text>
</comment>
<evidence type="ECO:0000256" key="1">
    <source>
        <dbReference type="ARBA" id="ARBA00007871"/>
    </source>
</evidence>
<dbReference type="SUPFAM" id="SSF46785">
    <property type="entry name" value="Winged helix' DNA-binding domain"/>
    <property type="match status" value="1"/>
</dbReference>
<organism evidence="7 8">
    <name type="scientific">Anaerobutyricum hallii DSM 3353</name>
    <dbReference type="NCBI Taxonomy" id="411469"/>
    <lineage>
        <taxon>Bacteria</taxon>
        <taxon>Bacillati</taxon>
        <taxon>Bacillota</taxon>
        <taxon>Clostridia</taxon>
        <taxon>Lachnospirales</taxon>
        <taxon>Lachnospiraceae</taxon>
        <taxon>Anaerobutyricum</taxon>
    </lineage>
</organism>
<dbReference type="GO" id="GO:0046914">
    <property type="term" value="F:transition metal ion binding"/>
    <property type="evidence" value="ECO:0007669"/>
    <property type="project" value="InterPro"/>
</dbReference>
<dbReference type="InterPro" id="IPR001367">
    <property type="entry name" value="Fe_dep_repressor"/>
</dbReference>
<keyword evidence="4" id="KW-0804">Transcription</keyword>
<evidence type="ECO:0000256" key="4">
    <source>
        <dbReference type="ARBA" id="ARBA00023163"/>
    </source>
</evidence>
<dbReference type="PANTHER" id="PTHR33238">
    <property type="entry name" value="IRON (METAL) DEPENDENT REPRESSOR, DTXR FAMILY"/>
    <property type="match status" value="1"/>
</dbReference>
<dbReference type="Pfam" id="PF01325">
    <property type="entry name" value="Fe_dep_repress"/>
    <property type="match status" value="1"/>
</dbReference>
<keyword evidence="3" id="KW-0238">DNA-binding</keyword>
<evidence type="ECO:0000259" key="5">
    <source>
        <dbReference type="Pfam" id="PF01325"/>
    </source>
</evidence>
<dbReference type="InterPro" id="IPR036390">
    <property type="entry name" value="WH_DNA-bd_sf"/>
</dbReference>
<dbReference type="InterPro" id="IPR022689">
    <property type="entry name" value="Iron_dep_repressor"/>
</dbReference>
<dbReference type="InterPro" id="IPR036421">
    <property type="entry name" value="Fe_dep_repressor_sf"/>
</dbReference>
<gene>
    <name evidence="7" type="ORF">EUBHAL_00169</name>
</gene>
<dbReference type="SUPFAM" id="SSF47979">
    <property type="entry name" value="Iron-dependent repressor protein, dimerization domain"/>
    <property type="match status" value="1"/>
</dbReference>
<dbReference type="Proteomes" id="UP000003174">
    <property type="component" value="Unassembled WGS sequence"/>
</dbReference>
<keyword evidence="2" id="KW-0805">Transcription regulation</keyword>
<dbReference type="GO" id="GO:0003677">
    <property type="term" value="F:DNA binding"/>
    <property type="evidence" value="ECO:0007669"/>
    <property type="project" value="UniProtKB-KW"/>
</dbReference>
<reference evidence="7 8" key="2">
    <citation type="submission" date="2009-02" db="EMBL/GenBank/DDBJ databases">
        <title>Draft genome sequence of Eubacterium hallii (DSM 3353).</title>
        <authorList>
            <person name="Sudarsanam P."/>
            <person name="Ley R."/>
            <person name="Guruge J."/>
            <person name="Turnbaugh P.J."/>
            <person name="Mahowald M."/>
            <person name="Liep D."/>
            <person name="Gordon J."/>
        </authorList>
    </citation>
    <scope>NUCLEOTIDE SEQUENCE [LARGE SCALE GENOMIC DNA]</scope>
    <source>
        <strain evidence="7 8">DSM 3353</strain>
    </source>
</reference>
<dbReference type="Pfam" id="PF02742">
    <property type="entry name" value="Fe_dep_repr_C"/>
    <property type="match status" value="1"/>
</dbReference>
<evidence type="ECO:0000313" key="8">
    <source>
        <dbReference type="Proteomes" id="UP000003174"/>
    </source>
</evidence>
<dbReference type="AlphaFoldDB" id="C0ES16"/>
<dbReference type="GO" id="GO:0003700">
    <property type="term" value="F:DNA-binding transcription factor activity"/>
    <property type="evidence" value="ECO:0007669"/>
    <property type="project" value="InterPro"/>
</dbReference>
<protein>
    <submittedName>
        <fullName evidence="7">Iron dependent repressor, metal binding and dimerization domain protein</fullName>
    </submittedName>
</protein>
<evidence type="ECO:0000256" key="3">
    <source>
        <dbReference type="ARBA" id="ARBA00023125"/>
    </source>
</evidence>
<dbReference type="InterPro" id="IPR050536">
    <property type="entry name" value="DtxR_MntR_Metal-Reg"/>
</dbReference>
<dbReference type="Gene3D" id="1.10.10.10">
    <property type="entry name" value="Winged helix-like DNA-binding domain superfamily/Winged helix DNA-binding domain"/>
    <property type="match status" value="1"/>
</dbReference>
<comment type="similarity">
    <text evidence="1">Belongs to the DtxR/MntR family.</text>
</comment>
<feature type="domain" description="Iron dependent repressor metal binding and dimerisation" evidence="6">
    <location>
        <begin position="69"/>
        <end position="124"/>
    </location>
</feature>
<feature type="domain" description="HTH dtxR-type" evidence="5">
    <location>
        <begin position="10"/>
        <end position="56"/>
    </location>
</feature>
<dbReference type="eggNOG" id="COG1321">
    <property type="taxonomic scope" value="Bacteria"/>
</dbReference>